<comment type="caution">
    <text evidence="3">The sequence shown here is derived from an EMBL/GenBank/DDBJ whole genome shotgun (WGS) entry which is preliminary data.</text>
</comment>
<dbReference type="Pfam" id="PF04536">
    <property type="entry name" value="TPM_phosphatase"/>
    <property type="match status" value="1"/>
</dbReference>
<evidence type="ECO:0000256" key="1">
    <source>
        <dbReference type="SAM" id="Phobius"/>
    </source>
</evidence>
<proteinExistence type="predicted"/>
<dbReference type="Proteomes" id="UP000323621">
    <property type="component" value="Unassembled WGS sequence"/>
</dbReference>
<keyword evidence="1" id="KW-0812">Transmembrane</keyword>
<accession>A0ABY3M7V7</accession>
<protein>
    <submittedName>
        <fullName evidence="3">TPM domain-containing protein</fullName>
    </submittedName>
</protein>
<keyword evidence="1" id="KW-0472">Membrane</keyword>
<dbReference type="PANTHER" id="PTHR30373">
    <property type="entry name" value="UPF0603 PROTEIN YGCG"/>
    <property type="match status" value="1"/>
</dbReference>
<feature type="transmembrane region" description="Helical" evidence="1">
    <location>
        <begin position="191"/>
        <end position="211"/>
    </location>
</feature>
<keyword evidence="1" id="KW-1133">Transmembrane helix</keyword>
<dbReference type="InterPro" id="IPR007621">
    <property type="entry name" value="TPM_dom"/>
</dbReference>
<organism evidence="3 4">
    <name type="scientific">Bizionia gelidisalsuginis</name>
    <dbReference type="NCBI Taxonomy" id="291188"/>
    <lineage>
        <taxon>Bacteria</taxon>
        <taxon>Pseudomonadati</taxon>
        <taxon>Bacteroidota</taxon>
        <taxon>Flavobacteriia</taxon>
        <taxon>Flavobacteriales</taxon>
        <taxon>Flavobacteriaceae</taxon>
        <taxon>Bizionia</taxon>
    </lineage>
</organism>
<evidence type="ECO:0000313" key="3">
    <source>
        <dbReference type="EMBL" id="TYC09614.1"/>
    </source>
</evidence>
<keyword evidence="4" id="KW-1185">Reference proteome</keyword>
<evidence type="ECO:0000313" key="4">
    <source>
        <dbReference type="Proteomes" id="UP000323621"/>
    </source>
</evidence>
<gene>
    <name evidence="3" type="ORF">ES677_12785</name>
</gene>
<dbReference type="Gene3D" id="3.10.310.50">
    <property type="match status" value="1"/>
</dbReference>
<sequence length="280" mass="29508">MFDSLSRRFHLKSLKKSALFLVFALCSISLTFGQFDIPEKPPLKDGGQTSVYDYSDLLSPNEKSTLETKLIKYSDSTSTQIVVAIIASTEGEYINYLGANWAQEWGIGDAKKDNGIFILLARDDRKIGISTGKGTEHLMTDAMSRRIIEIDIIPFFKRNDYYGGLNRGADAIFEVMQGEYTGTRETASKEGFPVGLMFFLFIVFIVIIASISKNKRGGGGGNHSNRPSILDAIILSSAGRGGFGGGGFGGSSGGGLGGGGGFGGGFGGGGFGGGGASGGW</sequence>
<feature type="domain" description="TPM" evidence="2">
    <location>
        <begin position="51"/>
        <end position="174"/>
    </location>
</feature>
<evidence type="ECO:0000259" key="2">
    <source>
        <dbReference type="Pfam" id="PF04536"/>
    </source>
</evidence>
<reference evidence="3 4" key="1">
    <citation type="submission" date="2019-08" db="EMBL/GenBank/DDBJ databases">
        <title>Genomes of Antarctic Bizionia species.</title>
        <authorList>
            <person name="Bowman J.P."/>
        </authorList>
    </citation>
    <scope>NUCLEOTIDE SEQUENCE [LARGE SCALE GENOMIC DNA]</scope>
    <source>
        <strain evidence="3 4">IC164</strain>
    </source>
</reference>
<dbReference type="EMBL" id="VSKN01000022">
    <property type="protein sequence ID" value="TYC09614.1"/>
    <property type="molecule type" value="Genomic_DNA"/>
</dbReference>
<dbReference type="PANTHER" id="PTHR30373:SF2">
    <property type="entry name" value="UPF0603 PROTEIN YGCG"/>
    <property type="match status" value="1"/>
</dbReference>
<name>A0ABY3M7V7_9FLAO</name>
<dbReference type="RefSeq" id="WP_148381446.1">
    <property type="nucleotide sequence ID" value="NZ_VSKN01000022.1"/>
</dbReference>